<dbReference type="EMBL" id="BARV01016944">
    <property type="protein sequence ID" value="GAI31921.1"/>
    <property type="molecule type" value="Genomic_DNA"/>
</dbReference>
<comment type="caution">
    <text evidence="1">The sequence shown here is derived from an EMBL/GenBank/DDBJ whole genome shotgun (WGS) entry which is preliminary data.</text>
</comment>
<dbReference type="AlphaFoldDB" id="X1NNX4"/>
<evidence type="ECO:0000313" key="1">
    <source>
        <dbReference type="EMBL" id="GAI31921.1"/>
    </source>
</evidence>
<dbReference type="Gene3D" id="1.10.287.890">
    <property type="entry name" value="Crystal structure of tRNA isopentenylpyrophosphate transferase (bh2366) domain"/>
    <property type="match status" value="1"/>
</dbReference>
<accession>X1NNX4</accession>
<sequence length="47" mass="5457">MEREELYKRIGLRVDNMVSNGLVQEVEIILNRGYSRNLTALDTVGYK</sequence>
<organism evidence="1">
    <name type="scientific">marine sediment metagenome</name>
    <dbReference type="NCBI Taxonomy" id="412755"/>
    <lineage>
        <taxon>unclassified sequences</taxon>
        <taxon>metagenomes</taxon>
        <taxon>ecological metagenomes</taxon>
    </lineage>
</organism>
<gene>
    <name evidence="1" type="ORF">S06H3_28967</name>
</gene>
<feature type="non-terminal residue" evidence="1">
    <location>
        <position position="47"/>
    </location>
</feature>
<proteinExistence type="predicted"/>
<protein>
    <submittedName>
        <fullName evidence="1">Uncharacterized protein</fullName>
    </submittedName>
</protein>
<dbReference type="Pfam" id="PF01715">
    <property type="entry name" value="IPPT"/>
    <property type="match status" value="1"/>
</dbReference>
<name>X1NNX4_9ZZZZ</name>
<reference evidence="1" key="1">
    <citation type="journal article" date="2014" name="Front. Microbiol.">
        <title>High frequency of phylogenetically diverse reductive dehalogenase-homologous genes in deep subseafloor sedimentary metagenomes.</title>
        <authorList>
            <person name="Kawai M."/>
            <person name="Futagami T."/>
            <person name="Toyoda A."/>
            <person name="Takaki Y."/>
            <person name="Nishi S."/>
            <person name="Hori S."/>
            <person name="Arai W."/>
            <person name="Tsubouchi T."/>
            <person name="Morono Y."/>
            <person name="Uchiyama I."/>
            <person name="Ito T."/>
            <person name="Fujiyama A."/>
            <person name="Inagaki F."/>
            <person name="Takami H."/>
        </authorList>
    </citation>
    <scope>NUCLEOTIDE SEQUENCE</scope>
    <source>
        <strain evidence="1">Expedition CK06-06</strain>
    </source>
</reference>